<sequence>MKLIKKSEKLILNKIKSMESEEENLQTDIINAPEPLLEETRVINVENQKPNYISCRDNPIVYSVGKTGWQVSEIWKEMRLDNFYNS</sequence>
<dbReference type="RefSeq" id="WP_190909060.1">
    <property type="nucleotide sequence ID" value="NZ_JACJTQ010000068.1"/>
</dbReference>
<evidence type="ECO:0000313" key="1">
    <source>
        <dbReference type="EMBL" id="MBD2694951.1"/>
    </source>
</evidence>
<evidence type="ECO:0000313" key="2">
    <source>
        <dbReference type="Proteomes" id="UP000660381"/>
    </source>
</evidence>
<keyword evidence="2" id="KW-1185">Reference proteome</keyword>
<proteinExistence type="predicted"/>
<dbReference type="EMBL" id="JACJTQ010000068">
    <property type="protein sequence ID" value="MBD2694951.1"/>
    <property type="molecule type" value="Genomic_DNA"/>
</dbReference>
<dbReference type="Proteomes" id="UP000660381">
    <property type="component" value="Unassembled WGS sequence"/>
</dbReference>
<accession>A0ABR8JDN7</accession>
<name>A0ABR8JDN7_9NOST</name>
<protein>
    <submittedName>
        <fullName evidence="1">Uncharacterized protein</fullName>
    </submittedName>
</protein>
<reference evidence="1 2" key="1">
    <citation type="journal article" date="2020" name="ISME J.">
        <title>Comparative genomics reveals insights into cyanobacterial evolution and habitat adaptation.</title>
        <authorList>
            <person name="Chen M.Y."/>
            <person name="Teng W.K."/>
            <person name="Zhao L."/>
            <person name="Hu C.X."/>
            <person name="Zhou Y.K."/>
            <person name="Han B.P."/>
            <person name="Song L.R."/>
            <person name="Shu W.S."/>
        </authorList>
    </citation>
    <scope>NUCLEOTIDE SEQUENCE [LARGE SCALE GENOMIC DNA]</scope>
    <source>
        <strain evidence="1 2">FACHB-362</strain>
    </source>
</reference>
<gene>
    <name evidence="1" type="ORF">H6G68_25000</name>
</gene>
<organism evidence="1 2">
    <name type="scientific">Anabaena catenula FACHB-362</name>
    <dbReference type="NCBI Taxonomy" id="2692877"/>
    <lineage>
        <taxon>Bacteria</taxon>
        <taxon>Bacillati</taxon>
        <taxon>Cyanobacteriota</taxon>
        <taxon>Cyanophyceae</taxon>
        <taxon>Nostocales</taxon>
        <taxon>Nostocaceae</taxon>
        <taxon>Anabaena</taxon>
    </lineage>
</organism>
<comment type="caution">
    <text evidence="1">The sequence shown here is derived from an EMBL/GenBank/DDBJ whole genome shotgun (WGS) entry which is preliminary data.</text>
</comment>